<dbReference type="OrthoDB" id="5104698at2759"/>
<dbReference type="Proteomes" id="UP000009096">
    <property type="component" value="Chromosome 1"/>
</dbReference>
<dbReference type="AlphaFoldDB" id="W7LL93"/>
<evidence type="ECO:0000313" key="3">
    <source>
        <dbReference type="Proteomes" id="UP000009096"/>
    </source>
</evidence>
<feature type="region of interest" description="Disordered" evidence="1">
    <location>
        <begin position="30"/>
        <end position="68"/>
    </location>
</feature>
<sequence length="102" mass="11238">MSVLFCPSFNTFVITDPFLHVTRLIHHVAMSKEEQSSSSSQTTPLGPSSGYVSPPPYESPVLSREPTPESVHVIVDPLEMPFGTMPEEAKPRRFLSSSCFPS</sequence>
<gene>
    <name evidence="2" type="ORF">FVEG_14637</name>
</gene>
<proteinExistence type="predicted"/>
<keyword evidence="3" id="KW-1185">Reference proteome</keyword>
<name>W7LL93_GIBM7</name>
<dbReference type="GeneID" id="30071513"/>
<accession>W7LL93</accession>
<dbReference type="EMBL" id="CM000578">
    <property type="protein sequence ID" value="EWG36214.1"/>
    <property type="molecule type" value="Genomic_DNA"/>
</dbReference>
<feature type="region of interest" description="Disordered" evidence="1">
    <location>
        <begin position="82"/>
        <end position="102"/>
    </location>
</feature>
<organism evidence="2 3">
    <name type="scientific">Gibberella moniliformis (strain M3125 / FGSC 7600)</name>
    <name type="common">Maize ear and stalk rot fungus</name>
    <name type="synonym">Fusarium verticillioides</name>
    <dbReference type="NCBI Taxonomy" id="334819"/>
    <lineage>
        <taxon>Eukaryota</taxon>
        <taxon>Fungi</taxon>
        <taxon>Dikarya</taxon>
        <taxon>Ascomycota</taxon>
        <taxon>Pezizomycotina</taxon>
        <taxon>Sordariomycetes</taxon>
        <taxon>Hypocreomycetidae</taxon>
        <taxon>Hypocreales</taxon>
        <taxon>Nectriaceae</taxon>
        <taxon>Fusarium</taxon>
        <taxon>Fusarium fujikuroi species complex</taxon>
    </lineage>
</organism>
<evidence type="ECO:0000256" key="1">
    <source>
        <dbReference type="SAM" id="MobiDB-lite"/>
    </source>
</evidence>
<dbReference type="VEuPathDB" id="FungiDB:FVEG_14637"/>
<dbReference type="KEGG" id="fvr:FVEG_14637"/>
<reference evidence="2 3" key="1">
    <citation type="journal article" date="2010" name="Nature">
        <title>Comparative genomics reveals mobile pathogenicity chromosomes in Fusarium.</title>
        <authorList>
            <person name="Ma L.J."/>
            <person name="van der Does H.C."/>
            <person name="Borkovich K.A."/>
            <person name="Coleman J.J."/>
            <person name="Daboussi M.J."/>
            <person name="Di Pietro A."/>
            <person name="Dufresne M."/>
            <person name="Freitag M."/>
            <person name="Grabherr M."/>
            <person name="Henrissat B."/>
            <person name="Houterman P.M."/>
            <person name="Kang S."/>
            <person name="Shim W.B."/>
            <person name="Woloshuk C."/>
            <person name="Xie X."/>
            <person name="Xu J.R."/>
            <person name="Antoniw J."/>
            <person name="Baker S.E."/>
            <person name="Bluhm B.H."/>
            <person name="Breakspear A."/>
            <person name="Brown D.W."/>
            <person name="Butchko R.A."/>
            <person name="Chapman S."/>
            <person name="Coulson R."/>
            <person name="Coutinho P.M."/>
            <person name="Danchin E.G."/>
            <person name="Diener A."/>
            <person name="Gale L.R."/>
            <person name="Gardiner D.M."/>
            <person name="Goff S."/>
            <person name="Hammond-Kosack K.E."/>
            <person name="Hilburn K."/>
            <person name="Hua-Van A."/>
            <person name="Jonkers W."/>
            <person name="Kazan K."/>
            <person name="Kodira C.D."/>
            <person name="Koehrsen M."/>
            <person name="Kumar L."/>
            <person name="Lee Y.H."/>
            <person name="Li L."/>
            <person name="Manners J.M."/>
            <person name="Miranda-Saavedra D."/>
            <person name="Mukherjee M."/>
            <person name="Park G."/>
            <person name="Park J."/>
            <person name="Park S.Y."/>
            <person name="Proctor R.H."/>
            <person name="Regev A."/>
            <person name="Ruiz-Roldan M.C."/>
            <person name="Sain D."/>
            <person name="Sakthikumar S."/>
            <person name="Sykes S."/>
            <person name="Schwartz D.C."/>
            <person name="Turgeon B.G."/>
            <person name="Wapinski I."/>
            <person name="Yoder O."/>
            <person name="Young S."/>
            <person name="Zeng Q."/>
            <person name="Zhou S."/>
            <person name="Galagan J."/>
            <person name="Cuomo C.A."/>
            <person name="Kistler H.C."/>
            <person name="Rep M."/>
        </authorList>
    </citation>
    <scope>NUCLEOTIDE SEQUENCE [LARGE SCALE GENOMIC DNA]</scope>
    <source>
        <strain evidence="3">M3125 / FGSC 7600</strain>
    </source>
</reference>
<protein>
    <submittedName>
        <fullName evidence="2">Uncharacterized protein</fullName>
    </submittedName>
</protein>
<feature type="compositionally biased region" description="Low complexity" evidence="1">
    <location>
        <begin position="36"/>
        <end position="52"/>
    </location>
</feature>
<dbReference type="EMBL" id="DS022242">
    <property type="protein sequence ID" value="EWG36214.1"/>
    <property type="molecule type" value="Genomic_DNA"/>
</dbReference>
<evidence type="ECO:0000313" key="2">
    <source>
        <dbReference type="EMBL" id="EWG36214.1"/>
    </source>
</evidence>
<dbReference type="RefSeq" id="XP_018742405.1">
    <property type="nucleotide sequence ID" value="XM_018903585.1"/>
</dbReference>